<comment type="caution">
    <text evidence="2">The sequence shown here is derived from an EMBL/GenBank/DDBJ whole genome shotgun (WGS) entry which is preliminary data.</text>
</comment>
<evidence type="ECO:0000313" key="2">
    <source>
        <dbReference type="EMBL" id="EKG16025.1"/>
    </source>
</evidence>
<dbReference type="Proteomes" id="UP000007129">
    <property type="component" value="Unassembled WGS sequence"/>
</dbReference>
<protein>
    <submittedName>
        <fullName evidence="2">Uncharacterized protein</fullName>
    </submittedName>
</protein>
<sequence length="151" mass="16637">MAERLSKIEGFVMNRDDLAHHVSQNHALTGEASDHDPAVETRQDESSNTILSPKRKRSEEALPRRGQPSSRPNEDTAYQTGRARDDIDEELSRSSNLSVGQRMALETALSVVHQISGDSPLLPVENGCRSESTPGDLTPSEILHIIMRGKL</sequence>
<evidence type="ECO:0000256" key="1">
    <source>
        <dbReference type="SAM" id="MobiDB-lite"/>
    </source>
</evidence>
<dbReference type="VEuPathDB" id="FungiDB:MPH_06719"/>
<organism evidence="2 3">
    <name type="scientific">Macrophomina phaseolina (strain MS6)</name>
    <name type="common">Charcoal rot fungus</name>
    <dbReference type="NCBI Taxonomy" id="1126212"/>
    <lineage>
        <taxon>Eukaryota</taxon>
        <taxon>Fungi</taxon>
        <taxon>Dikarya</taxon>
        <taxon>Ascomycota</taxon>
        <taxon>Pezizomycotina</taxon>
        <taxon>Dothideomycetes</taxon>
        <taxon>Dothideomycetes incertae sedis</taxon>
        <taxon>Botryosphaeriales</taxon>
        <taxon>Botryosphaeriaceae</taxon>
        <taxon>Macrophomina</taxon>
    </lineage>
</organism>
<proteinExistence type="predicted"/>
<dbReference type="EMBL" id="AHHD01000286">
    <property type="protein sequence ID" value="EKG16025.1"/>
    <property type="molecule type" value="Genomic_DNA"/>
</dbReference>
<reference evidence="2 3" key="1">
    <citation type="journal article" date="2012" name="BMC Genomics">
        <title>Tools to kill: Genome of one of the most destructive plant pathogenic fungi Macrophomina phaseolina.</title>
        <authorList>
            <person name="Islam M.S."/>
            <person name="Haque M.S."/>
            <person name="Islam M.M."/>
            <person name="Emdad E.M."/>
            <person name="Halim A."/>
            <person name="Hossen Q.M.M."/>
            <person name="Hossain M.Z."/>
            <person name="Ahmed B."/>
            <person name="Rahim S."/>
            <person name="Rahman M.S."/>
            <person name="Alam M.M."/>
            <person name="Hou S."/>
            <person name="Wan X."/>
            <person name="Saito J.A."/>
            <person name="Alam M."/>
        </authorList>
    </citation>
    <scope>NUCLEOTIDE SEQUENCE [LARGE SCALE GENOMIC DNA]</scope>
    <source>
        <strain evidence="2 3">MS6</strain>
    </source>
</reference>
<evidence type="ECO:0000313" key="3">
    <source>
        <dbReference type="Proteomes" id="UP000007129"/>
    </source>
</evidence>
<gene>
    <name evidence="2" type="ORF">MPH_06719</name>
</gene>
<name>K2SGT0_MACPH</name>
<accession>K2SGT0</accession>
<feature type="compositionally biased region" description="Polar residues" evidence="1">
    <location>
        <begin position="67"/>
        <end position="79"/>
    </location>
</feature>
<dbReference type="AlphaFoldDB" id="K2SGT0"/>
<dbReference type="HOGENOM" id="CLU_1731840_0_0_1"/>
<feature type="region of interest" description="Disordered" evidence="1">
    <location>
        <begin position="22"/>
        <end position="99"/>
    </location>
</feature>
<feature type="compositionally biased region" description="Basic and acidic residues" evidence="1">
    <location>
        <begin position="32"/>
        <end position="45"/>
    </location>
</feature>
<dbReference type="InParanoid" id="K2SGT0"/>